<proteinExistence type="inferred from homology"/>
<dbReference type="GO" id="GO:0007267">
    <property type="term" value="P:cell-cell signaling"/>
    <property type="evidence" value="ECO:0007669"/>
    <property type="project" value="TreeGrafter"/>
</dbReference>
<evidence type="ECO:0000256" key="8">
    <source>
        <dbReference type="SAM" id="SignalP"/>
    </source>
</evidence>
<dbReference type="GeneID" id="117362459"/>
<evidence type="ECO:0000256" key="6">
    <source>
        <dbReference type="ARBA" id="ARBA00023183"/>
    </source>
</evidence>
<dbReference type="PANTHER" id="PTHR15258">
    <property type="entry name" value="FGF BINDING PROTEIN-RELATED"/>
    <property type="match status" value="1"/>
</dbReference>
<feature type="compositionally biased region" description="Basic and acidic residues" evidence="7">
    <location>
        <begin position="26"/>
        <end position="65"/>
    </location>
</feature>
<dbReference type="GO" id="GO:0019838">
    <property type="term" value="F:growth factor binding"/>
    <property type="evidence" value="ECO:0007669"/>
    <property type="project" value="UniProtKB-KW"/>
</dbReference>
<evidence type="ECO:0000256" key="1">
    <source>
        <dbReference type="ARBA" id="ARBA00004613"/>
    </source>
</evidence>
<dbReference type="RefSeq" id="XP_033804763.1">
    <property type="nucleotide sequence ID" value="XM_033948872.1"/>
</dbReference>
<dbReference type="Pfam" id="PF06473">
    <property type="entry name" value="FGF-BP1"/>
    <property type="match status" value="1"/>
</dbReference>
<name>A0A6P8RI00_GEOSA</name>
<comment type="similarity">
    <text evidence="2">Belongs to the fibroblast growth factor-binding protein family.</text>
</comment>
<keyword evidence="5" id="KW-1015">Disulfide bond</keyword>
<dbReference type="OrthoDB" id="8875908at2759"/>
<protein>
    <submittedName>
        <fullName evidence="10 11">Fibroblast growth factor-binding protein 1</fullName>
    </submittedName>
</protein>
<feature type="region of interest" description="Disordered" evidence="7">
    <location>
        <begin position="24"/>
        <end position="80"/>
    </location>
</feature>
<feature type="signal peptide" evidence="8">
    <location>
        <begin position="1"/>
        <end position="23"/>
    </location>
</feature>
<gene>
    <name evidence="10 11" type="primary">FGFBP1</name>
</gene>
<feature type="chain" id="PRO_5044654119" evidence="8">
    <location>
        <begin position="24"/>
        <end position="246"/>
    </location>
</feature>
<dbReference type="KEGG" id="gsh:117362459"/>
<dbReference type="InterPro" id="IPR010510">
    <property type="entry name" value="FGF1-bd"/>
</dbReference>
<evidence type="ECO:0000256" key="2">
    <source>
        <dbReference type="ARBA" id="ARBA00008326"/>
    </source>
</evidence>
<comment type="subcellular location">
    <subcellularLocation>
        <location evidence="1">Secreted</location>
    </subcellularLocation>
</comment>
<evidence type="ECO:0000256" key="3">
    <source>
        <dbReference type="ARBA" id="ARBA00022525"/>
    </source>
</evidence>
<evidence type="ECO:0000313" key="11">
    <source>
        <dbReference type="RefSeq" id="XP_033804763.1"/>
    </source>
</evidence>
<dbReference type="PANTHER" id="PTHR15258:SF2">
    <property type="entry name" value="FIBROBLAST GROWTH FACTOR-BINDING PROTEIN 1"/>
    <property type="match status" value="1"/>
</dbReference>
<reference evidence="10 11" key="1">
    <citation type="submission" date="2025-04" db="UniProtKB">
        <authorList>
            <consortium name="RefSeq"/>
        </authorList>
    </citation>
    <scope>IDENTIFICATION</scope>
</reference>
<evidence type="ECO:0000313" key="10">
    <source>
        <dbReference type="RefSeq" id="XP_033804755.1"/>
    </source>
</evidence>
<evidence type="ECO:0000256" key="7">
    <source>
        <dbReference type="SAM" id="MobiDB-lite"/>
    </source>
</evidence>
<sequence>MKIINLTVLCILVLLSQLLLVNSNQQKERKQNKENKEKSQDSGKQKGASKGERKQAGMDQHEKGQKAKGGKGAPQGKFSSKDKMECTWAVTGDDTVDLKVECTKDDASFWCVFAGHPSSCPHFKADQKAYWKQIGRALKKQKNLCESPKGVLKSKLCKKGPQEAHLSLTSSSLVQIGNVEQDETAAQEKAKPHNTEHVDKDLVKDGAECSEDEDTVNQEKLAEEYCGKTWGSFCTLFFSMVQDKKC</sequence>
<keyword evidence="4 8" id="KW-0732">Signal</keyword>
<evidence type="ECO:0000256" key="5">
    <source>
        <dbReference type="ARBA" id="ARBA00023157"/>
    </source>
</evidence>
<evidence type="ECO:0000313" key="9">
    <source>
        <dbReference type="Proteomes" id="UP000515159"/>
    </source>
</evidence>
<dbReference type="Proteomes" id="UP000515159">
    <property type="component" value="Chromosome 1"/>
</dbReference>
<keyword evidence="6" id="KW-0340">Growth factor binding</keyword>
<keyword evidence="9" id="KW-1185">Reference proteome</keyword>
<dbReference type="CTD" id="9982"/>
<dbReference type="GO" id="GO:0005576">
    <property type="term" value="C:extracellular region"/>
    <property type="evidence" value="ECO:0007669"/>
    <property type="project" value="UniProtKB-SubCell"/>
</dbReference>
<dbReference type="AlphaFoldDB" id="A0A6P8RI00"/>
<organism evidence="9 11">
    <name type="scientific">Geotrypetes seraphini</name>
    <name type="common">Gaboon caecilian</name>
    <name type="synonym">Caecilia seraphini</name>
    <dbReference type="NCBI Taxonomy" id="260995"/>
    <lineage>
        <taxon>Eukaryota</taxon>
        <taxon>Metazoa</taxon>
        <taxon>Chordata</taxon>
        <taxon>Craniata</taxon>
        <taxon>Vertebrata</taxon>
        <taxon>Euteleostomi</taxon>
        <taxon>Amphibia</taxon>
        <taxon>Gymnophiona</taxon>
        <taxon>Geotrypetes</taxon>
    </lineage>
</organism>
<evidence type="ECO:0000256" key="4">
    <source>
        <dbReference type="ARBA" id="ARBA00022729"/>
    </source>
</evidence>
<dbReference type="RefSeq" id="XP_033804755.1">
    <property type="nucleotide sequence ID" value="XM_033948864.1"/>
</dbReference>
<keyword evidence="3" id="KW-0964">Secreted</keyword>
<accession>A0A6P8RI00</accession>